<evidence type="ECO:0000313" key="5">
    <source>
        <dbReference type="EMBL" id="KAK6625739.1"/>
    </source>
</evidence>
<evidence type="ECO:0000256" key="1">
    <source>
        <dbReference type="ARBA" id="ARBA00022722"/>
    </source>
</evidence>
<organism evidence="5 6">
    <name type="scientific">Polyplax serrata</name>
    <name type="common">Common mouse louse</name>
    <dbReference type="NCBI Taxonomy" id="468196"/>
    <lineage>
        <taxon>Eukaryota</taxon>
        <taxon>Metazoa</taxon>
        <taxon>Ecdysozoa</taxon>
        <taxon>Arthropoda</taxon>
        <taxon>Hexapoda</taxon>
        <taxon>Insecta</taxon>
        <taxon>Pterygota</taxon>
        <taxon>Neoptera</taxon>
        <taxon>Paraneoptera</taxon>
        <taxon>Psocodea</taxon>
        <taxon>Troctomorpha</taxon>
        <taxon>Phthiraptera</taxon>
        <taxon>Anoplura</taxon>
        <taxon>Polyplacidae</taxon>
        <taxon>Polyplax</taxon>
    </lineage>
</organism>
<dbReference type="InterPro" id="IPR012337">
    <property type="entry name" value="RNaseH-like_sf"/>
</dbReference>
<keyword evidence="2" id="KW-0378">Hydrolase</keyword>
<sequence length="515" mass="59838">MMFPFRSDTAAAKENTELTLLQKNIKIIEITTPEECATACYLIKSHCQDLNALGFDCEWVFWKGAPVALLQVATVHGLCYLFRLNVLTRIPSELQKILNNCDILKLGICPAADARYIERDYKVQVRSTLDLRHLYKTTSGLAKLSESELGIHLNKGTEAFSDWESPYLTYEQQHYAAMDAFVGIELFKRWLLDNSKPKCYGFSIPYQEILKTKLNEISPYLGIKYDQRLKKQKEITKIPKAEILKKFSHITRKTPLYHNCYMHAPDGELLCSCDKRKAWWYLERGLAEIIPGEPFSIKLKFEPQQRANEGNGGRYYQQLKQNCCVVCGSQESYLKHNIVPREYRKHFPTHVKDHQSHDVVLMCLQCHLKATQHAKELKQKLAQQCDAPLSTSKYKHSKERKKIKNYANALLTLGNQIPLDRRIFLETEIKKFFNAKCVTTLLLEKASKLTTEIADLNYKSHGAQVVKFYTNKLGLRNLEVLWRSWFIDKMKPQFLPALWSITHNHTTIDYDWSTW</sequence>
<evidence type="ECO:0000256" key="3">
    <source>
        <dbReference type="ARBA" id="ARBA00022839"/>
    </source>
</evidence>
<dbReference type="InterPro" id="IPR051132">
    <property type="entry name" value="3-5_Exonuclease_domain"/>
</dbReference>
<accession>A0AAN8PEC0</accession>
<dbReference type="GO" id="GO:0006139">
    <property type="term" value="P:nucleobase-containing compound metabolic process"/>
    <property type="evidence" value="ECO:0007669"/>
    <property type="project" value="InterPro"/>
</dbReference>
<dbReference type="PANTHER" id="PTHR13620">
    <property type="entry name" value="3-5 EXONUCLEASE"/>
    <property type="match status" value="1"/>
</dbReference>
<proteinExistence type="predicted"/>
<dbReference type="Proteomes" id="UP001372834">
    <property type="component" value="Unassembled WGS sequence"/>
</dbReference>
<dbReference type="AlphaFoldDB" id="A0AAN8PEC0"/>
<keyword evidence="1" id="KW-0540">Nuclease</keyword>
<dbReference type="CDD" id="cd06141">
    <property type="entry name" value="WRN_exo"/>
    <property type="match status" value="1"/>
</dbReference>
<gene>
    <name evidence="5" type="ORF">RUM43_006038</name>
</gene>
<protein>
    <recommendedName>
        <fullName evidence="4">3'-5' exonuclease domain-containing protein</fullName>
    </recommendedName>
</protein>
<dbReference type="InterPro" id="IPR036397">
    <property type="entry name" value="RNaseH_sf"/>
</dbReference>
<dbReference type="GO" id="GO:0005634">
    <property type="term" value="C:nucleus"/>
    <property type="evidence" value="ECO:0007669"/>
    <property type="project" value="TreeGrafter"/>
</dbReference>
<dbReference type="GO" id="GO:0003676">
    <property type="term" value="F:nucleic acid binding"/>
    <property type="evidence" value="ECO:0007669"/>
    <property type="project" value="InterPro"/>
</dbReference>
<dbReference type="InterPro" id="IPR002562">
    <property type="entry name" value="3'-5'_exonuclease_dom"/>
</dbReference>
<dbReference type="PANTHER" id="PTHR13620:SF104">
    <property type="entry name" value="EXONUCLEASE 3'-5' DOMAIN-CONTAINING PROTEIN 2"/>
    <property type="match status" value="1"/>
</dbReference>
<dbReference type="EMBL" id="JAWJWE010000037">
    <property type="protein sequence ID" value="KAK6625739.1"/>
    <property type="molecule type" value="Genomic_DNA"/>
</dbReference>
<dbReference type="Gene3D" id="3.30.420.10">
    <property type="entry name" value="Ribonuclease H-like superfamily/Ribonuclease H"/>
    <property type="match status" value="1"/>
</dbReference>
<dbReference type="Pfam" id="PF01612">
    <property type="entry name" value="DNA_pol_A_exo1"/>
    <property type="match status" value="1"/>
</dbReference>
<evidence type="ECO:0000256" key="2">
    <source>
        <dbReference type="ARBA" id="ARBA00022801"/>
    </source>
</evidence>
<dbReference type="GO" id="GO:0008408">
    <property type="term" value="F:3'-5' exonuclease activity"/>
    <property type="evidence" value="ECO:0007669"/>
    <property type="project" value="InterPro"/>
</dbReference>
<comment type="caution">
    <text evidence="5">The sequence shown here is derived from an EMBL/GenBank/DDBJ whole genome shotgun (WGS) entry which is preliminary data.</text>
</comment>
<feature type="domain" description="3'-5' exonuclease" evidence="4">
    <location>
        <begin position="30"/>
        <end position="188"/>
    </location>
</feature>
<name>A0AAN8PEC0_POLSC</name>
<evidence type="ECO:0000313" key="6">
    <source>
        <dbReference type="Proteomes" id="UP001372834"/>
    </source>
</evidence>
<evidence type="ECO:0000259" key="4">
    <source>
        <dbReference type="Pfam" id="PF01612"/>
    </source>
</evidence>
<dbReference type="SUPFAM" id="SSF53098">
    <property type="entry name" value="Ribonuclease H-like"/>
    <property type="match status" value="1"/>
</dbReference>
<keyword evidence="3" id="KW-0269">Exonuclease</keyword>
<reference evidence="5 6" key="1">
    <citation type="submission" date="2023-10" db="EMBL/GenBank/DDBJ databases">
        <title>Genomes of two closely related lineages of the louse Polyplax serrata with different host specificities.</title>
        <authorList>
            <person name="Martinu J."/>
            <person name="Tarabai H."/>
            <person name="Stefka J."/>
            <person name="Hypsa V."/>
        </authorList>
    </citation>
    <scope>NUCLEOTIDE SEQUENCE [LARGE SCALE GENOMIC DNA]</scope>
    <source>
        <strain evidence="5">HR10_N</strain>
    </source>
</reference>
<dbReference type="GO" id="GO:0005737">
    <property type="term" value="C:cytoplasm"/>
    <property type="evidence" value="ECO:0007669"/>
    <property type="project" value="TreeGrafter"/>
</dbReference>